<organism evidence="1 2">
    <name type="scientific">Collinsella intestinalis</name>
    <dbReference type="NCBI Taxonomy" id="147207"/>
    <lineage>
        <taxon>Bacteria</taxon>
        <taxon>Bacillati</taxon>
        <taxon>Actinomycetota</taxon>
        <taxon>Coriobacteriia</taxon>
        <taxon>Coriobacteriales</taxon>
        <taxon>Coriobacteriaceae</taxon>
        <taxon>Collinsella</taxon>
    </lineage>
</organism>
<evidence type="ECO:0000313" key="2">
    <source>
        <dbReference type="Proteomes" id="UP000283983"/>
    </source>
</evidence>
<keyword evidence="2" id="KW-1185">Reference proteome</keyword>
<proteinExistence type="predicted"/>
<dbReference type="RefSeq" id="WP_118103531.1">
    <property type="nucleotide sequence ID" value="NZ_CABJEU010000001.1"/>
</dbReference>
<gene>
    <name evidence="1" type="ORF">DW682_04660</name>
</gene>
<name>A0A414NGU9_9ACTN</name>
<evidence type="ECO:0000313" key="1">
    <source>
        <dbReference type="EMBL" id="RHF38969.1"/>
    </source>
</evidence>
<comment type="caution">
    <text evidence="1">The sequence shown here is derived from an EMBL/GenBank/DDBJ whole genome shotgun (WGS) entry which is preliminary data.</text>
</comment>
<dbReference type="Proteomes" id="UP000283983">
    <property type="component" value="Unassembled WGS sequence"/>
</dbReference>
<sequence>MEQTKHTVVLSGATALRALRHERRISSEITWGPVEPNEQIDAMRRATCLSSLIDLEDLERLGILVENEQIDLAVGRIAKRTAAPPVIAHCIGNLGEGGLMRIAKELYALSPAALTLDLARDSSFEGLLALMEELSGNWSLPERPLGTNELEDSLDFIDKPCGYYESAPVLNLEELRSFHAAATRMRGRKAAETAVKYAVGGSRSPMEAIMNCVFALPHEYGGLNCRPVETNRKIAMDETAHALSGLPYVIADAYLPRFNTILEYNGSYHDDATIRRRDEARTLGLMSMGIDVYRLNSDQLRDPNALEAIARMIYRRSGRFFRPRAKCYQQKHLQLLNGLRKAFGLN</sequence>
<dbReference type="EMBL" id="QSLJ01000001">
    <property type="protein sequence ID" value="RHF38969.1"/>
    <property type="molecule type" value="Genomic_DNA"/>
</dbReference>
<protein>
    <recommendedName>
        <fullName evidence="3">DUF559 domain-containing protein</fullName>
    </recommendedName>
</protein>
<accession>A0A414NGU9</accession>
<reference evidence="1 2" key="1">
    <citation type="submission" date="2018-08" db="EMBL/GenBank/DDBJ databases">
        <title>A genome reference for cultivated species of the human gut microbiota.</title>
        <authorList>
            <person name="Zou Y."/>
            <person name="Xue W."/>
            <person name="Luo G."/>
        </authorList>
    </citation>
    <scope>NUCLEOTIDE SEQUENCE [LARGE SCALE GENOMIC DNA]</scope>
    <source>
        <strain evidence="1 2">AM25-33</strain>
    </source>
</reference>
<evidence type="ECO:0008006" key="3">
    <source>
        <dbReference type="Google" id="ProtNLM"/>
    </source>
</evidence>
<dbReference type="Gene3D" id="3.40.960.10">
    <property type="entry name" value="VSR Endonuclease"/>
    <property type="match status" value="1"/>
</dbReference>
<dbReference type="AlphaFoldDB" id="A0A414NGU9"/>
<dbReference type="InParanoid" id="A0A414NGU9"/>